<feature type="transmembrane region" description="Helical" evidence="6">
    <location>
        <begin position="298"/>
        <end position="318"/>
    </location>
</feature>
<dbReference type="Proteomes" id="UP000316921">
    <property type="component" value="Chromosome"/>
</dbReference>
<dbReference type="InterPro" id="IPR037185">
    <property type="entry name" value="EmrE-like"/>
</dbReference>
<evidence type="ECO:0000256" key="6">
    <source>
        <dbReference type="SAM" id="Phobius"/>
    </source>
</evidence>
<feature type="transmembrane region" description="Helical" evidence="6">
    <location>
        <begin position="244"/>
        <end position="265"/>
    </location>
</feature>
<feature type="transmembrane region" description="Helical" evidence="6">
    <location>
        <begin position="202"/>
        <end position="224"/>
    </location>
</feature>
<keyword evidence="2" id="KW-1003">Cell membrane</keyword>
<feature type="transmembrane region" description="Helical" evidence="6">
    <location>
        <begin position="272"/>
        <end position="292"/>
    </location>
</feature>
<feature type="transmembrane region" description="Helical" evidence="6">
    <location>
        <begin position="168"/>
        <end position="190"/>
    </location>
</feature>
<keyword evidence="5 6" id="KW-0472">Membrane</keyword>
<dbReference type="PANTHER" id="PTHR42920:SF5">
    <property type="entry name" value="EAMA DOMAIN-CONTAINING PROTEIN"/>
    <property type="match status" value="1"/>
</dbReference>
<dbReference type="SUPFAM" id="SSF103481">
    <property type="entry name" value="Multidrug resistance efflux transporter EmrE"/>
    <property type="match status" value="2"/>
</dbReference>
<dbReference type="GO" id="GO:0005886">
    <property type="term" value="C:plasma membrane"/>
    <property type="evidence" value="ECO:0007669"/>
    <property type="project" value="UniProtKB-SubCell"/>
</dbReference>
<keyword evidence="8" id="KW-1185">Reference proteome</keyword>
<name>A0A518BHD1_9BACT</name>
<dbReference type="EMBL" id="CP036287">
    <property type="protein sequence ID" value="QDU66376.1"/>
    <property type="molecule type" value="Genomic_DNA"/>
</dbReference>
<evidence type="ECO:0000256" key="3">
    <source>
        <dbReference type="ARBA" id="ARBA00022692"/>
    </source>
</evidence>
<proteinExistence type="predicted"/>
<feature type="transmembrane region" description="Helical" evidence="6">
    <location>
        <begin position="95"/>
        <end position="114"/>
    </location>
</feature>
<evidence type="ECO:0000256" key="5">
    <source>
        <dbReference type="ARBA" id="ARBA00023136"/>
    </source>
</evidence>
<dbReference type="AlphaFoldDB" id="A0A518BHD1"/>
<feature type="transmembrane region" description="Helical" evidence="6">
    <location>
        <begin position="55"/>
        <end position="74"/>
    </location>
</feature>
<evidence type="ECO:0000313" key="8">
    <source>
        <dbReference type="Proteomes" id="UP000316921"/>
    </source>
</evidence>
<gene>
    <name evidence="7" type="ORF">Pla133_14460</name>
</gene>
<evidence type="ECO:0000313" key="7">
    <source>
        <dbReference type="EMBL" id="QDU66376.1"/>
    </source>
</evidence>
<feature type="transmembrane region" description="Helical" evidence="6">
    <location>
        <begin position="120"/>
        <end position="139"/>
    </location>
</feature>
<evidence type="ECO:0000256" key="4">
    <source>
        <dbReference type="ARBA" id="ARBA00022989"/>
    </source>
</evidence>
<dbReference type="PANTHER" id="PTHR42920">
    <property type="entry name" value="OS03G0707200 PROTEIN-RELATED"/>
    <property type="match status" value="1"/>
</dbReference>
<evidence type="ECO:0000256" key="1">
    <source>
        <dbReference type="ARBA" id="ARBA00004651"/>
    </source>
</evidence>
<dbReference type="RefSeq" id="WP_145064128.1">
    <property type="nucleotide sequence ID" value="NZ_CP036287.1"/>
</dbReference>
<sequence length="322" mass="33315">MPTATSPSPLRASAVLLGITAVWGLTFLWGRDAMLAAEATAEAAGLRPGALRDPAAAGFVALRFAIAWVGLWAAGRLPRLGWLWPPADRGAGITGAAVGGLLLAGFLLQMTALAELDASVTAFLTSLYVVFTALLAALLARRVPRGTTLLGVILATLGAGFIDGPPQVSFALSEWLTVASAVLFAGSILATDRFTKVHEPLVFTRVGFATVAVGGAAWFGVTLIGSEPGTVAALGELLMLRAFLWPLLCCALLATTIALTLINLYQRHVDPVRAAVLYALEPVWAAIWVLALEGGVPGPWLLGGGAALLAGNLVAELAPRLR</sequence>
<comment type="subcellular location">
    <subcellularLocation>
        <location evidence="1">Cell membrane</location>
        <topology evidence="1">Multi-pass membrane protein</topology>
    </subcellularLocation>
</comment>
<reference evidence="7 8" key="1">
    <citation type="submission" date="2019-02" db="EMBL/GenBank/DDBJ databases">
        <title>Deep-cultivation of Planctomycetes and their phenomic and genomic characterization uncovers novel biology.</title>
        <authorList>
            <person name="Wiegand S."/>
            <person name="Jogler M."/>
            <person name="Boedeker C."/>
            <person name="Pinto D."/>
            <person name="Vollmers J."/>
            <person name="Rivas-Marin E."/>
            <person name="Kohn T."/>
            <person name="Peeters S.H."/>
            <person name="Heuer A."/>
            <person name="Rast P."/>
            <person name="Oberbeckmann S."/>
            <person name="Bunk B."/>
            <person name="Jeske O."/>
            <person name="Meyerdierks A."/>
            <person name="Storesund J.E."/>
            <person name="Kallscheuer N."/>
            <person name="Luecker S."/>
            <person name="Lage O.M."/>
            <person name="Pohl T."/>
            <person name="Merkel B.J."/>
            <person name="Hornburger P."/>
            <person name="Mueller R.-W."/>
            <person name="Bruemmer F."/>
            <person name="Labrenz M."/>
            <person name="Spormann A.M."/>
            <person name="Op den Camp H."/>
            <person name="Overmann J."/>
            <person name="Amann R."/>
            <person name="Jetten M.S.M."/>
            <person name="Mascher T."/>
            <person name="Medema M.H."/>
            <person name="Devos D.P."/>
            <person name="Kaster A.-K."/>
            <person name="Ovreas L."/>
            <person name="Rohde M."/>
            <person name="Galperin M.Y."/>
            <person name="Jogler C."/>
        </authorList>
    </citation>
    <scope>NUCLEOTIDE SEQUENCE [LARGE SCALE GENOMIC DNA]</scope>
    <source>
        <strain evidence="7 8">Pla133</strain>
    </source>
</reference>
<dbReference type="InterPro" id="IPR051258">
    <property type="entry name" value="Diverse_Substrate_Transporter"/>
</dbReference>
<feature type="transmembrane region" description="Helical" evidence="6">
    <location>
        <begin position="12"/>
        <end position="30"/>
    </location>
</feature>
<organism evidence="7 8">
    <name type="scientific">Engelhardtia mirabilis</name>
    <dbReference type="NCBI Taxonomy" id="2528011"/>
    <lineage>
        <taxon>Bacteria</taxon>
        <taxon>Pseudomonadati</taxon>
        <taxon>Planctomycetota</taxon>
        <taxon>Planctomycetia</taxon>
        <taxon>Planctomycetia incertae sedis</taxon>
        <taxon>Engelhardtia</taxon>
    </lineage>
</organism>
<protein>
    <submittedName>
        <fullName evidence="7">EamA-like transporter family protein</fullName>
    </submittedName>
</protein>
<keyword evidence="4 6" id="KW-1133">Transmembrane helix</keyword>
<accession>A0A518BHD1</accession>
<dbReference type="KEGG" id="pbap:Pla133_14460"/>
<evidence type="ECO:0000256" key="2">
    <source>
        <dbReference type="ARBA" id="ARBA00022475"/>
    </source>
</evidence>
<feature type="transmembrane region" description="Helical" evidence="6">
    <location>
        <begin position="146"/>
        <end position="162"/>
    </location>
</feature>
<keyword evidence="3 6" id="KW-0812">Transmembrane</keyword>